<dbReference type="Proteomes" id="UP000218267">
    <property type="component" value="Chromosome"/>
</dbReference>
<evidence type="ECO:0000313" key="2">
    <source>
        <dbReference type="EMBL" id="BAX81830.1"/>
    </source>
</evidence>
<protein>
    <recommendedName>
        <fullName evidence="4">DUF304 domain-containing protein</fullName>
    </recommendedName>
</protein>
<dbReference type="OrthoDB" id="1121988at2"/>
<evidence type="ECO:0000256" key="1">
    <source>
        <dbReference type="SAM" id="Phobius"/>
    </source>
</evidence>
<feature type="transmembrane region" description="Helical" evidence="1">
    <location>
        <begin position="37"/>
        <end position="55"/>
    </location>
</feature>
<proteinExistence type="predicted"/>
<keyword evidence="3" id="KW-1185">Reference proteome</keyword>
<keyword evidence="1" id="KW-1133">Transmembrane helix</keyword>
<gene>
    <name evidence="2" type="ORF">ALGA_3532</name>
</gene>
<reference evidence="3" key="2">
    <citation type="journal article" date="2020" name="Antonie Van Leeuwenhoek">
        <title>Labilibaculum antarcticum sp. nov., a novel facultative anaerobic, psychrotorelant bacterium isolated from marine sediment of Antarctica.</title>
        <authorList>
            <person name="Watanabe M."/>
            <person name="Kojima H."/>
            <person name="Fukui M."/>
        </authorList>
    </citation>
    <scope>NUCLEOTIDE SEQUENCE [LARGE SCALE GENOMIC DNA]</scope>
    <source>
        <strain evidence="3">SPP2</strain>
    </source>
</reference>
<accession>A0A1Y1CNG8</accession>
<dbReference type="EMBL" id="AP018042">
    <property type="protein sequence ID" value="BAX81830.1"/>
    <property type="molecule type" value="Genomic_DNA"/>
</dbReference>
<evidence type="ECO:0000313" key="3">
    <source>
        <dbReference type="Proteomes" id="UP000218267"/>
    </source>
</evidence>
<feature type="transmembrane region" description="Helical" evidence="1">
    <location>
        <begin position="12"/>
        <end position="31"/>
    </location>
</feature>
<name>A0A1Y1CNG8_9BACT</name>
<sequence>MILKYTTGKLPPNFFMLGVILLLLGILAAIMSEFAGLVAIPLSIPLLFIRTGILIDPKKTRIKKYIGLFAYQSGKWESIAPIKHLQIIRVRQTTGMAVLSIARNEINVVYKLLAVLPNENIELLSGEGRFISEAADEISSEMSIEVKHTTHKDQP</sequence>
<dbReference type="AlphaFoldDB" id="A0A1Y1CNG8"/>
<dbReference type="KEGG" id="mbas:ALGA_3532"/>
<keyword evidence="1" id="KW-0812">Transmembrane</keyword>
<reference evidence="2 3" key="1">
    <citation type="journal article" date="2018" name="Mar. Genomics">
        <title>Complete genome sequence of Marinifilaceae bacterium strain SPP2, isolated from the Antarctic marine sediment.</title>
        <authorList>
            <person name="Watanabe M."/>
            <person name="Kojima H."/>
            <person name="Fukui M."/>
        </authorList>
    </citation>
    <scope>NUCLEOTIDE SEQUENCE [LARGE SCALE GENOMIC DNA]</scope>
    <source>
        <strain evidence="2 3">SPP2</strain>
    </source>
</reference>
<dbReference type="RefSeq" id="WP_096431584.1">
    <property type="nucleotide sequence ID" value="NZ_AP018042.1"/>
</dbReference>
<keyword evidence="1" id="KW-0472">Membrane</keyword>
<evidence type="ECO:0008006" key="4">
    <source>
        <dbReference type="Google" id="ProtNLM"/>
    </source>
</evidence>
<organism evidence="2 3">
    <name type="scientific">Labilibaculum antarcticum</name>
    <dbReference type="NCBI Taxonomy" id="1717717"/>
    <lineage>
        <taxon>Bacteria</taxon>
        <taxon>Pseudomonadati</taxon>
        <taxon>Bacteroidota</taxon>
        <taxon>Bacteroidia</taxon>
        <taxon>Marinilabiliales</taxon>
        <taxon>Marinifilaceae</taxon>
        <taxon>Labilibaculum</taxon>
    </lineage>
</organism>